<accession>A0A6C0ESD1</accession>
<dbReference type="InterPro" id="IPR002641">
    <property type="entry name" value="PNPLA_dom"/>
</dbReference>
<dbReference type="SUPFAM" id="SSF52151">
    <property type="entry name" value="FabD/lysophospholipase-like"/>
    <property type="match status" value="1"/>
</dbReference>
<feature type="region of interest" description="Disordered" evidence="2">
    <location>
        <begin position="1"/>
        <end position="35"/>
    </location>
</feature>
<dbReference type="InterPro" id="IPR052580">
    <property type="entry name" value="Lipid_Hydrolase"/>
</dbReference>
<evidence type="ECO:0000313" key="4">
    <source>
        <dbReference type="EMBL" id="QHT31908.1"/>
    </source>
</evidence>
<dbReference type="PANTHER" id="PTHR46394:SF1">
    <property type="entry name" value="PNPLA DOMAIN-CONTAINING PROTEIN"/>
    <property type="match status" value="1"/>
</dbReference>
<protein>
    <recommendedName>
        <fullName evidence="3">PNPLA domain-containing protein</fullName>
    </recommendedName>
</protein>
<organism evidence="4">
    <name type="scientific">viral metagenome</name>
    <dbReference type="NCBI Taxonomy" id="1070528"/>
    <lineage>
        <taxon>unclassified sequences</taxon>
        <taxon>metagenomes</taxon>
        <taxon>organismal metagenomes</taxon>
    </lineage>
</organism>
<dbReference type="EMBL" id="MN738926">
    <property type="protein sequence ID" value="QHT31908.1"/>
    <property type="molecule type" value="Genomic_DNA"/>
</dbReference>
<feature type="domain" description="PNPLA" evidence="3">
    <location>
        <begin position="43"/>
        <end position="227"/>
    </location>
</feature>
<sequence length="327" mass="37817">MERELEESVEKEAKDEESVEKEAKDEESVEKENEKKKPNIKHIVLSGGGTVGLCQYGALRQSNKKGLWSIENIESIYGISVGCISALFISLNFDWDVLDDYLIKRPWQNVINFTMNSLIQSFDSRGILDNQVIVEILHPLFRAKNIDINCTMKELYEITNIELHVFVTELNQYKLIDICHTDFPDWKVVDAVYASCCLPLIFKPLLLDSCCYVDGGFIQNYPIVECISHGRKREEILGIYKNLSYMNTQNVNETSTLFDYISIAFNKIFKNYYNHETLHYEIKLDSPPVGLYDIFDFASSKEKRVDMIEYGVKVCDDFLDNCEHIES</sequence>
<evidence type="ECO:0000256" key="1">
    <source>
        <dbReference type="ARBA" id="ARBA00023098"/>
    </source>
</evidence>
<dbReference type="Gene3D" id="3.40.1090.10">
    <property type="entry name" value="Cytosolic phospholipase A2 catalytic domain"/>
    <property type="match status" value="2"/>
</dbReference>
<keyword evidence="1" id="KW-0443">Lipid metabolism</keyword>
<proteinExistence type="predicted"/>
<reference evidence="4" key="1">
    <citation type="journal article" date="2020" name="Nature">
        <title>Giant virus diversity and host interactions through global metagenomics.</title>
        <authorList>
            <person name="Schulz F."/>
            <person name="Roux S."/>
            <person name="Paez-Espino D."/>
            <person name="Jungbluth S."/>
            <person name="Walsh D.A."/>
            <person name="Denef V.J."/>
            <person name="McMahon K.D."/>
            <person name="Konstantinidis K.T."/>
            <person name="Eloe-Fadrosh E.A."/>
            <person name="Kyrpides N.C."/>
            <person name="Woyke T."/>
        </authorList>
    </citation>
    <scope>NUCLEOTIDE SEQUENCE</scope>
    <source>
        <strain evidence="4">GVMAG-M-3300009155-48</strain>
    </source>
</reference>
<dbReference type="InterPro" id="IPR016035">
    <property type="entry name" value="Acyl_Trfase/lysoPLipase"/>
</dbReference>
<name>A0A6C0ESD1_9ZZZZ</name>
<dbReference type="PANTHER" id="PTHR46394">
    <property type="entry name" value="ANNEXIN"/>
    <property type="match status" value="1"/>
</dbReference>
<dbReference type="Pfam" id="PF01734">
    <property type="entry name" value="Patatin"/>
    <property type="match status" value="1"/>
</dbReference>
<dbReference type="PROSITE" id="PS51635">
    <property type="entry name" value="PNPLA"/>
    <property type="match status" value="1"/>
</dbReference>
<dbReference type="GO" id="GO:0006629">
    <property type="term" value="P:lipid metabolic process"/>
    <property type="evidence" value="ECO:0007669"/>
    <property type="project" value="UniProtKB-KW"/>
</dbReference>
<evidence type="ECO:0000256" key="2">
    <source>
        <dbReference type="SAM" id="MobiDB-lite"/>
    </source>
</evidence>
<evidence type="ECO:0000259" key="3">
    <source>
        <dbReference type="PROSITE" id="PS51635"/>
    </source>
</evidence>
<dbReference type="AlphaFoldDB" id="A0A6C0ESD1"/>